<feature type="region of interest" description="Disordered" evidence="1">
    <location>
        <begin position="135"/>
        <end position="165"/>
    </location>
</feature>
<feature type="compositionally biased region" description="Acidic residues" evidence="1">
    <location>
        <begin position="151"/>
        <end position="165"/>
    </location>
</feature>
<sequence length="165" mass="18420">MEDYSQRLPIADPERASFPAAEYWARSTVVKEPIEGKGKVSEEEPSEGKGNEEGKDKGKKKRKLIEGVSEEVKAKGKGKGKGKKKGIEEEEDIGLDLNVEDLSVDKVVLGKWPRRHISKGPYHSLPHYRGEFDGVGSDSVQWTPYDHFHESDEEDGDGDGDGYIY</sequence>
<feature type="compositionally biased region" description="Basic and acidic residues" evidence="1">
    <location>
        <begin position="32"/>
        <end position="56"/>
    </location>
</feature>
<evidence type="ECO:0000313" key="3">
    <source>
        <dbReference type="Proteomes" id="UP001237642"/>
    </source>
</evidence>
<comment type="caution">
    <text evidence="2">The sequence shown here is derived from an EMBL/GenBank/DDBJ whole genome shotgun (WGS) entry which is preliminary data.</text>
</comment>
<reference evidence="2" key="1">
    <citation type="submission" date="2023-02" db="EMBL/GenBank/DDBJ databases">
        <title>Genome of toxic invasive species Heracleum sosnowskyi carries increased number of genes despite the absence of recent whole-genome duplications.</title>
        <authorList>
            <person name="Schelkunov M."/>
            <person name="Shtratnikova V."/>
            <person name="Makarenko M."/>
            <person name="Klepikova A."/>
            <person name="Omelchenko D."/>
            <person name="Novikova G."/>
            <person name="Obukhova E."/>
            <person name="Bogdanov V."/>
            <person name="Penin A."/>
            <person name="Logacheva M."/>
        </authorList>
    </citation>
    <scope>NUCLEOTIDE SEQUENCE</scope>
    <source>
        <strain evidence="2">Hsosn_3</strain>
        <tissue evidence="2">Leaf</tissue>
    </source>
</reference>
<dbReference type="EMBL" id="JAUIZM010000001">
    <property type="protein sequence ID" value="KAK1400672.1"/>
    <property type="molecule type" value="Genomic_DNA"/>
</dbReference>
<feature type="compositionally biased region" description="Basic residues" evidence="1">
    <location>
        <begin position="75"/>
        <end position="84"/>
    </location>
</feature>
<proteinExistence type="predicted"/>
<dbReference type="Proteomes" id="UP001237642">
    <property type="component" value="Unassembled WGS sequence"/>
</dbReference>
<evidence type="ECO:0000256" key="1">
    <source>
        <dbReference type="SAM" id="MobiDB-lite"/>
    </source>
</evidence>
<protein>
    <submittedName>
        <fullName evidence="2">Uncharacterized protein</fullName>
    </submittedName>
</protein>
<dbReference type="AlphaFoldDB" id="A0AAD8JAD8"/>
<name>A0AAD8JAD8_9APIA</name>
<evidence type="ECO:0000313" key="2">
    <source>
        <dbReference type="EMBL" id="KAK1400672.1"/>
    </source>
</evidence>
<keyword evidence="3" id="KW-1185">Reference proteome</keyword>
<organism evidence="2 3">
    <name type="scientific">Heracleum sosnowskyi</name>
    <dbReference type="NCBI Taxonomy" id="360622"/>
    <lineage>
        <taxon>Eukaryota</taxon>
        <taxon>Viridiplantae</taxon>
        <taxon>Streptophyta</taxon>
        <taxon>Embryophyta</taxon>
        <taxon>Tracheophyta</taxon>
        <taxon>Spermatophyta</taxon>
        <taxon>Magnoliopsida</taxon>
        <taxon>eudicotyledons</taxon>
        <taxon>Gunneridae</taxon>
        <taxon>Pentapetalae</taxon>
        <taxon>asterids</taxon>
        <taxon>campanulids</taxon>
        <taxon>Apiales</taxon>
        <taxon>Apiaceae</taxon>
        <taxon>Apioideae</taxon>
        <taxon>apioid superclade</taxon>
        <taxon>Tordylieae</taxon>
        <taxon>Tordyliinae</taxon>
        <taxon>Heracleum</taxon>
    </lineage>
</organism>
<accession>A0AAD8JAD8</accession>
<reference evidence="2" key="2">
    <citation type="submission" date="2023-05" db="EMBL/GenBank/DDBJ databases">
        <authorList>
            <person name="Schelkunov M.I."/>
        </authorList>
    </citation>
    <scope>NUCLEOTIDE SEQUENCE</scope>
    <source>
        <strain evidence="2">Hsosn_3</strain>
        <tissue evidence="2">Leaf</tissue>
    </source>
</reference>
<gene>
    <name evidence="2" type="ORF">POM88_000277</name>
</gene>
<feature type="region of interest" description="Disordered" evidence="1">
    <location>
        <begin position="1"/>
        <end position="91"/>
    </location>
</feature>